<dbReference type="AlphaFoldDB" id="A0A2I2G9X6"/>
<dbReference type="GeneID" id="36550403"/>
<evidence type="ECO:0000256" key="1">
    <source>
        <dbReference type="SAM" id="MobiDB-lite"/>
    </source>
</evidence>
<keyword evidence="3" id="KW-1185">Reference proteome</keyword>
<dbReference type="Proteomes" id="UP000234275">
    <property type="component" value="Unassembled WGS sequence"/>
</dbReference>
<dbReference type="RefSeq" id="XP_024704970.1">
    <property type="nucleotide sequence ID" value="XM_024842705.1"/>
</dbReference>
<name>A0A2I2G9X6_9EURO</name>
<accession>A0A2I2G9X6</accession>
<feature type="compositionally biased region" description="Basic residues" evidence="1">
    <location>
        <begin position="16"/>
        <end position="33"/>
    </location>
</feature>
<feature type="region of interest" description="Disordered" evidence="1">
    <location>
        <begin position="1"/>
        <end position="86"/>
    </location>
</feature>
<gene>
    <name evidence="2" type="ORF">P170DRAFT_191229</name>
</gene>
<organism evidence="2 3">
    <name type="scientific">Aspergillus steynii IBT 23096</name>
    <dbReference type="NCBI Taxonomy" id="1392250"/>
    <lineage>
        <taxon>Eukaryota</taxon>
        <taxon>Fungi</taxon>
        <taxon>Dikarya</taxon>
        <taxon>Ascomycota</taxon>
        <taxon>Pezizomycotina</taxon>
        <taxon>Eurotiomycetes</taxon>
        <taxon>Eurotiomycetidae</taxon>
        <taxon>Eurotiales</taxon>
        <taxon>Aspergillaceae</taxon>
        <taxon>Aspergillus</taxon>
        <taxon>Aspergillus subgen. Circumdati</taxon>
    </lineage>
</organism>
<evidence type="ECO:0000313" key="3">
    <source>
        <dbReference type="Proteomes" id="UP000234275"/>
    </source>
</evidence>
<sequence>MRWRKPSAEPVSSRQARGKTRHCPHLLRRRVPQRIRTTERGRPKPTRRASQEGRNAGGTAGLTREKEGLRRSSGSTAGSERLLVRHGGQHRRDVVWKLDEGQLWFSESPCIDVIGIYIGRRDHRRYLGDAESAPKPTRQMKPWANVATFLGASVGMPRLKPTWLRAAR</sequence>
<reference evidence="2 3" key="1">
    <citation type="submission" date="2016-12" db="EMBL/GenBank/DDBJ databases">
        <title>The genomes of Aspergillus section Nigri reveals drivers in fungal speciation.</title>
        <authorList>
            <consortium name="DOE Joint Genome Institute"/>
            <person name="Vesth T.C."/>
            <person name="Nybo J."/>
            <person name="Theobald S."/>
            <person name="Brandl J."/>
            <person name="Frisvad J.C."/>
            <person name="Nielsen K.F."/>
            <person name="Lyhne E.K."/>
            <person name="Kogle M.E."/>
            <person name="Kuo A."/>
            <person name="Riley R."/>
            <person name="Clum A."/>
            <person name="Nolan M."/>
            <person name="Lipzen A."/>
            <person name="Salamov A."/>
            <person name="Henrissat B."/>
            <person name="Wiebenga A."/>
            <person name="De Vries R.P."/>
            <person name="Grigoriev I.V."/>
            <person name="Mortensen U.H."/>
            <person name="Andersen M.R."/>
            <person name="Baker S.E."/>
        </authorList>
    </citation>
    <scope>NUCLEOTIDE SEQUENCE [LARGE SCALE GENOMIC DNA]</scope>
    <source>
        <strain evidence="2 3">IBT 23096</strain>
    </source>
</reference>
<comment type="caution">
    <text evidence="2">The sequence shown here is derived from an EMBL/GenBank/DDBJ whole genome shotgun (WGS) entry which is preliminary data.</text>
</comment>
<proteinExistence type="predicted"/>
<evidence type="ECO:0000313" key="2">
    <source>
        <dbReference type="EMBL" id="PLB49668.1"/>
    </source>
</evidence>
<protein>
    <submittedName>
        <fullName evidence="2">Uncharacterized protein</fullName>
    </submittedName>
</protein>
<dbReference type="VEuPathDB" id="FungiDB:P170DRAFT_191229"/>
<dbReference type="EMBL" id="MSFO01000004">
    <property type="protein sequence ID" value="PLB49668.1"/>
    <property type="molecule type" value="Genomic_DNA"/>
</dbReference>